<dbReference type="Gene3D" id="3.40.1620.10">
    <property type="entry name" value="YefM-like domain"/>
    <property type="match status" value="1"/>
</dbReference>
<accession>A0A0C2RTK3</accession>
<dbReference type="PATRIC" id="fig|135826.4.peg.518"/>
<dbReference type="Pfam" id="PF02604">
    <property type="entry name" value="PhdYeFM_antitox"/>
    <property type="match status" value="1"/>
</dbReference>
<evidence type="ECO:0000313" key="3">
    <source>
        <dbReference type="EMBL" id="KIL53545.1"/>
    </source>
</evidence>
<dbReference type="InterPro" id="IPR006442">
    <property type="entry name" value="Antitoxin_Phd/YefM"/>
</dbReference>
<comment type="function">
    <text evidence="2">Antitoxin component of a type II toxin-antitoxin (TA) system.</text>
</comment>
<gene>
    <name evidence="3" type="ORF">KP77_05210</name>
</gene>
<evidence type="ECO:0000256" key="1">
    <source>
        <dbReference type="ARBA" id="ARBA00009981"/>
    </source>
</evidence>
<sequence length="75" mass="8737">MAVMSYSNARKNFKKVLDQVHQNSEPIVISRNNGKNAVVISEEEYNRLMETIYLMRNPKNAIKLIESIEQIKINE</sequence>
<dbReference type="SUPFAM" id="SSF143120">
    <property type="entry name" value="YefM-like"/>
    <property type="match status" value="1"/>
</dbReference>
<dbReference type="EMBL" id="JXRQ01000008">
    <property type="protein sequence ID" value="KIL53545.1"/>
    <property type="molecule type" value="Genomic_DNA"/>
</dbReference>
<organism evidence="3 4">
    <name type="scientific">Jeotgalibacillus alimentarius</name>
    <dbReference type="NCBI Taxonomy" id="135826"/>
    <lineage>
        <taxon>Bacteria</taxon>
        <taxon>Bacillati</taxon>
        <taxon>Bacillota</taxon>
        <taxon>Bacilli</taxon>
        <taxon>Bacillales</taxon>
        <taxon>Caryophanaceae</taxon>
        <taxon>Jeotgalibacillus</taxon>
    </lineage>
</organism>
<reference evidence="3 4" key="1">
    <citation type="submission" date="2015-01" db="EMBL/GenBank/DDBJ databases">
        <title>Genome sequence of Jeotgalibacillus alimentarius.</title>
        <authorList>
            <person name="Goh K.M."/>
            <person name="Chan K.-G."/>
            <person name="Yaakop A.S."/>
            <person name="Ee R."/>
            <person name="Gan H.M."/>
            <person name="Chan C.S."/>
        </authorList>
    </citation>
    <scope>NUCLEOTIDE SEQUENCE [LARGE SCALE GENOMIC DNA]</scope>
    <source>
        <strain evidence="3 4">YKJ-13</strain>
    </source>
</reference>
<evidence type="ECO:0000313" key="4">
    <source>
        <dbReference type="Proteomes" id="UP000031950"/>
    </source>
</evidence>
<dbReference type="PANTHER" id="PTHR33713:SF6">
    <property type="entry name" value="ANTITOXIN YEFM"/>
    <property type="match status" value="1"/>
</dbReference>
<keyword evidence="4" id="KW-1185">Reference proteome</keyword>
<dbReference type="Gene3D" id="6.10.250.330">
    <property type="match status" value="1"/>
</dbReference>
<dbReference type="STRING" id="135826.KP77_05210"/>
<proteinExistence type="inferred from homology"/>
<protein>
    <recommendedName>
        <fullName evidence="2">Antitoxin</fullName>
    </recommendedName>
</protein>
<name>A0A0C2RTK3_9BACL</name>
<dbReference type="Proteomes" id="UP000031950">
    <property type="component" value="Unassembled WGS sequence"/>
</dbReference>
<comment type="similarity">
    <text evidence="1 2">Belongs to the phD/YefM antitoxin family.</text>
</comment>
<dbReference type="RefSeq" id="WP_041121174.1">
    <property type="nucleotide sequence ID" value="NZ_JXRQ01000008.1"/>
</dbReference>
<dbReference type="PANTHER" id="PTHR33713">
    <property type="entry name" value="ANTITOXIN YAFN-RELATED"/>
    <property type="match status" value="1"/>
</dbReference>
<evidence type="ECO:0000256" key="2">
    <source>
        <dbReference type="RuleBase" id="RU362080"/>
    </source>
</evidence>
<comment type="caution">
    <text evidence="3">The sequence shown here is derived from an EMBL/GenBank/DDBJ whole genome shotgun (WGS) entry which is preliminary data.</text>
</comment>
<dbReference type="NCBIfam" id="TIGR01552">
    <property type="entry name" value="phd_fam"/>
    <property type="match status" value="1"/>
</dbReference>
<dbReference type="AlphaFoldDB" id="A0A0C2RTK3"/>
<dbReference type="InterPro" id="IPR036165">
    <property type="entry name" value="YefM-like_sf"/>
</dbReference>
<dbReference type="OrthoDB" id="9802003at2"/>
<dbReference type="InterPro" id="IPR051405">
    <property type="entry name" value="phD/YefM_antitoxin"/>
</dbReference>